<evidence type="ECO:0000313" key="2">
    <source>
        <dbReference type="EMBL" id="MBK0332362.1"/>
    </source>
</evidence>
<dbReference type="Proteomes" id="UP000612352">
    <property type="component" value="Unassembled WGS sequence"/>
</dbReference>
<keyword evidence="3" id="KW-1185">Reference proteome</keyword>
<name>A0ABS1BCS5_9MICO</name>
<evidence type="ECO:0000256" key="1">
    <source>
        <dbReference type="SAM" id="MobiDB-lite"/>
    </source>
</evidence>
<accession>A0ABS1BCS5</accession>
<sequence>MTEDESADEKQPRNPLRRGAIPSLPPTAAFPWSRPDEGIEEVAEAESASETAPRRDADFLDSGTITLDVPAEGEEGSGRHDAP</sequence>
<protein>
    <submittedName>
        <fullName evidence="2">Uncharacterized protein</fullName>
    </submittedName>
</protein>
<organism evidence="2 3">
    <name type="scientific">Brachybacterium halotolerans</name>
    <dbReference type="NCBI Taxonomy" id="2795215"/>
    <lineage>
        <taxon>Bacteria</taxon>
        <taxon>Bacillati</taxon>
        <taxon>Actinomycetota</taxon>
        <taxon>Actinomycetes</taxon>
        <taxon>Micrococcales</taxon>
        <taxon>Dermabacteraceae</taxon>
        <taxon>Brachybacterium</taxon>
    </lineage>
</organism>
<proteinExistence type="predicted"/>
<feature type="region of interest" description="Disordered" evidence="1">
    <location>
        <begin position="1"/>
        <end position="83"/>
    </location>
</feature>
<dbReference type="EMBL" id="JAEDAJ010000008">
    <property type="protein sequence ID" value="MBK0332362.1"/>
    <property type="molecule type" value="Genomic_DNA"/>
</dbReference>
<evidence type="ECO:0000313" key="3">
    <source>
        <dbReference type="Proteomes" id="UP000612352"/>
    </source>
</evidence>
<reference evidence="2 3" key="1">
    <citation type="submission" date="2020-12" db="EMBL/GenBank/DDBJ databases">
        <title>Brachybacterium sp. MASK1Z-5, whole genome shotgun sequence.</title>
        <authorList>
            <person name="Tuo L."/>
        </authorList>
    </citation>
    <scope>NUCLEOTIDE SEQUENCE [LARGE SCALE GENOMIC DNA]</scope>
    <source>
        <strain evidence="2 3">MASK1Z-5</strain>
    </source>
</reference>
<gene>
    <name evidence="2" type="ORF">I8D64_13250</name>
</gene>
<dbReference type="RefSeq" id="WP_200503256.1">
    <property type="nucleotide sequence ID" value="NZ_JAEDAJ010000008.1"/>
</dbReference>
<comment type="caution">
    <text evidence="2">The sequence shown here is derived from an EMBL/GenBank/DDBJ whole genome shotgun (WGS) entry which is preliminary data.</text>
</comment>